<feature type="signal peptide" evidence="1">
    <location>
        <begin position="1"/>
        <end position="20"/>
    </location>
</feature>
<name>A0A8S9WPZ9_APOLU</name>
<dbReference type="OrthoDB" id="2142040at2759"/>
<dbReference type="Gene3D" id="2.60.120.740">
    <property type="match status" value="1"/>
</dbReference>
<dbReference type="EMBL" id="WIXP02000020">
    <property type="protein sequence ID" value="KAF6197505.1"/>
    <property type="molecule type" value="Genomic_DNA"/>
</dbReference>
<evidence type="ECO:0000313" key="3">
    <source>
        <dbReference type="Proteomes" id="UP000466442"/>
    </source>
</evidence>
<dbReference type="Proteomes" id="UP000466442">
    <property type="component" value="Unassembled WGS sequence"/>
</dbReference>
<dbReference type="AlphaFoldDB" id="A0A8S9WPZ9"/>
<dbReference type="PANTHER" id="PTHR31649">
    <property type="entry name" value="AGAP009604-PA"/>
    <property type="match status" value="1"/>
</dbReference>
<evidence type="ECO:0008006" key="4">
    <source>
        <dbReference type="Google" id="ProtNLM"/>
    </source>
</evidence>
<gene>
    <name evidence="2" type="ORF">GE061_020131</name>
</gene>
<dbReference type="InterPro" id="IPR043159">
    <property type="entry name" value="Lectin_gal-bd_sf"/>
</dbReference>
<proteinExistence type="predicted"/>
<protein>
    <recommendedName>
        <fullName evidence="4">SUEL-type lectin domain-containing protein</fullName>
    </recommendedName>
</protein>
<dbReference type="PANTHER" id="PTHR31649:SF10">
    <property type="entry name" value="IP19903P-RELATED"/>
    <property type="match status" value="1"/>
</dbReference>
<comment type="caution">
    <text evidence="2">The sequence shown here is derived from an EMBL/GenBank/DDBJ whole genome shotgun (WGS) entry which is preliminary data.</text>
</comment>
<keyword evidence="3" id="KW-1185">Reference proteome</keyword>
<organism evidence="2 3">
    <name type="scientific">Apolygus lucorum</name>
    <name type="common">Small green plant bug</name>
    <name type="synonym">Lygocoris lucorum</name>
    <dbReference type="NCBI Taxonomy" id="248454"/>
    <lineage>
        <taxon>Eukaryota</taxon>
        <taxon>Metazoa</taxon>
        <taxon>Ecdysozoa</taxon>
        <taxon>Arthropoda</taxon>
        <taxon>Hexapoda</taxon>
        <taxon>Insecta</taxon>
        <taxon>Pterygota</taxon>
        <taxon>Neoptera</taxon>
        <taxon>Paraneoptera</taxon>
        <taxon>Hemiptera</taxon>
        <taxon>Heteroptera</taxon>
        <taxon>Panheteroptera</taxon>
        <taxon>Cimicomorpha</taxon>
        <taxon>Miridae</taxon>
        <taxon>Mirini</taxon>
        <taxon>Apolygus</taxon>
    </lineage>
</organism>
<reference evidence="2" key="1">
    <citation type="journal article" date="2021" name="Mol. Ecol. Resour.">
        <title>Apolygus lucorum genome provides insights into omnivorousness and mesophyll feeding.</title>
        <authorList>
            <person name="Liu Y."/>
            <person name="Liu H."/>
            <person name="Wang H."/>
            <person name="Huang T."/>
            <person name="Liu B."/>
            <person name="Yang B."/>
            <person name="Yin L."/>
            <person name="Li B."/>
            <person name="Zhang Y."/>
            <person name="Zhang S."/>
            <person name="Jiang F."/>
            <person name="Zhang X."/>
            <person name="Ren Y."/>
            <person name="Wang B."/>
            <person name="Wang S."/>
            <person name="Lu Y."/>
            <person name="Wu K."/>
            <person name="Fan W."/>
            <person name="Wang G."/>
        </authorList>
    </citation>
    <scope>NUCLEOTIDE SEQUENCE</scope>
    <source>
        <strain evidence="2">12Hb</strain>
    </source>
</reference>
<dbReference type="CDD" id="cd22823">
    <property type="entry name" value="Gal_Rha_Lectin"/>
    <property type="match status" value="1"/>
</dbReference>
<evidence type="ECO:0000313" key="2">
    <source>
        <dbReference type="EMBL" id="KAF6197505.1"/>
    </source>
</evidence>
<evidence type="ECO:0000256" key="1">
    <source>
        <dbReference type="SAM" id="SignalP"/>
    </source>
</evidence>
<sequence length="256" mass="28330">MLHLINCIALALFAVYIANSYTDYKLGWKNASGCEYHNLEINCTGGGCEDGGKKYMPKGGCSTNEYNIRLFITECHGKPACSVNRSNEQPNPCYDFYKWAEVWYECVPVQDLLVTSPSTQTPNNPVLGGFDEYGRDLFVGRAFKDNNLLPCYVTPGSYCVFSNNDVTDGNNTFDYLVGGVVYYANGPKYSWLRNHRGEVPPAAVTLGQTKDGDPLFVGRAEFGSGLYIGKVVPNQGLYIGLGGRSMFFPDYEILVQ</sequence>
<accession>A0A8S9WPZ9</accession>
<feature type="chain" id="PRO_5035855587" description="SUEL-type lectin domain-containing protein" evidence="1">
    <location>
        <begin position="21"/>
        <end position="256"/>
    </location>
</feature>
<dbReference type="SMART" id="SM00696">
    <property type="entry name" value="DM9"/>
    <property type="match status" value="2"/>
</dbReference>
<dbReference type="Pfam" id="PF11901">
    <property type="entry name" value="DM9"/>
    <property type="match status" value="1"/>
</dbReference>
<keyword evidence="1" id="KW-0732">Signal</keyword>
<dbReference type="InterPro" id="IPR006616">
    <property type="entry name" value="DM9_repeat"/>
</dbReference>